<dbReference type="CDD" id="cd06225">
    <property type="entry name" value="HAMP"/>
    <property type="match status" value="1"/>
</dbReference>
<dbReference type="GO" id="GO:0016791">
    <property type="term" value="F:phosphatase activity"/>
    <property type="evidence" value="ECO:0007669"/>
    <property type="project" value="TreeGrafter"/>
</dbReference>
<evidence type="ECO:0000256" key="1">
    <source>
        <dbReference type="ARBA" id="ARBA00022801"/>
    </source>
</evidence>
<keyword evidence="2" id="KW-0472">Membrane</keyword>
<comment type="caution">
    <text evidence="4">The sequence shown here is derived from an EMBL/GenBank/DDBJ whole genome shotgun (WGS) entry which is preliminary data.</text>
</comment>
<evidence type="ECO:0000313" key="4">
    <source>
        <dbReference type="EMBL" id="RCK76725.1"/>
    </source>
</evidence>
<feature type="domain" description="HAMP" evidence="3">
    <location>
        <begin position="660"/>
        <end position="712"/>
    </location>
</feature>
<dbReference type="AlphaFoldDB" id="A0A367ZF75"/>
<dbReference type="InterPro" id="IPR036457">
    <property type="entry name" value="PPM-type-like_dom_sf"/>
</dbReference>
<organism evidence="4 5">
    <name type="scientific">Candidatus Ozemobacter sibiricus</name>
    <dbReference type="NCBI Taxonomy" id="2268124"/>
    <lineage>
        <taxon>Bacteria</taxon>
        <taxon>Candidatus Ozemobacteria</taxon>
        <taxon>Candidatus Ozemobacterales</taxon>
        <taxon>Candidatus Ozemobacteraceae</taxon>
        <taxon>Candidatus Ozemobacter</taxon>
    </lineage>
</organism>
<sequence>MIAFDYWGRRLKWALTCLTFFALPFLLVLYGLNARWTIQETQSIAKAYDGLDRLLLRMRRREDTLDYLFDLLSALTRLAGSGPDRFARLRRGMRTLRARFPGVLRFTVCDGHGQVIPALSDGHPPRAVVKKFFDLVTEDVPRPVLRERFQKTLSIYKAFVGNDVNPQIIEQRRHSFVKVSSLETDRYFGYICEPGQFGLLVHASEPPGMLLAGLADQAAQLMRYRSRLGVEVGVHDLAAVATPTGPLAIALGHFQSTNRPHVQVGGRLFSIMPLLTTGRFWASRPRAVALDFSRHRRWLIGIGLAIFAILAVFSHSVMVGGRPFPISIRWRLVVLFAFASGLPLAVVILAGWDYLNQKYATRVRQTHDEMERTLQAFDAQFPLMRGRMEITFTRIFRTCRFDTERARARAIRVMKWFCARFFASDLVLFDERGNVAWDAEPEVGAKGHRGRRMMGSVAGEILANLNRDVFKGKTDAAIMFLESFTGGENPVSQITRNLGRIFEFSLSGASTWTYVNPLISRKRRFTHMVMANWRKQELEKLYLKRELVNSRKGLPGGYLISFNDKFREWMPADFKYRDQVQTFLRDVLLRQATTIGRVRLPSGRFLLTGIKPKELTGQVLIAMVPERPIEDEIKSMERQLWVFSCLSAGISLFLGFLLSQRFLTPISELSAGVVAIQKRQFQHRVPPGEPDELGELAATFNRVMEGLSDLEVGRIVQESLFPTQEVRGGPFRVYGMTSSATELGGDYYDLQTLPDGRLLVLIGDVSGHGVPAALVMAMAKALVERECEIDATPDVLLSNVHRVFYRTLKRRRMMTCFLGLLDPRTGVLSYANAGHNFPYLFRAGAAPRFFESKALPLGSMKKNQFELQQEPMQTGDRVLLYTDGLVEAKVRGGEAIGYSGMLAGVTPLLDDDPKASCERILAWHRQVTGGGPQEDDITIVLITCGAMPEGAASA</sequence>
<keyword evidence="1" id="KW-0378">Hydrolase</keyword>
<dbReference type="PROSITE" id="PS50885">
    <property type="entry name" value="HAMP"/>
    <property type="match status" value="1"/>
</dbReference>
<dbReference type="PANTHER" id="PTHR43156:SF2">
    <property type="entry name" value="STAGE II SPORULATION PROTEIN E"/>
    <property type="match status" value="1"/>
</dbReference>
<evidence type="ECO:0000313" key="5">
    <source>
        <dbReference type="Proteomes" id="UP000252355"/>
    </source>
</evidence>
<reference evidence="4 5" key="1">
    <citation type="submission" date="2018-05" db="EMBL/GenBank/DDBJ databases">
        <title>A metagenomic window into the 2 km-deep terrestrial subsurface aquifer revealed taxonomically and functionally diverse microbial community comprising novel uncultured bacterial lineages.</title>
        <authorList>
            <person name="Kadnikov V.V."/>
            <person name="Mardanov A.V."/>
            <person name="Beletsky A.V."/>
            <person name="Banks D."/>
            <person name="Pimenov N.V."/>
            <person name="Frank Y.A."/>
            <person name="Karnachuk O.V."/>
            <person name="Ravin N.V."/>
        </authorList>
    </citation>
    <scope>NUCLEOTIDE SEQUENCE [LARGE SCALE GENOMIC DNA]</scope>
    <source>
        <strain evidence="4">BY5</strain>
    </source>
</reference>
<dbReference type="Gene3D" id="3.60.40.10">
    <property type="entry name" value="PPM-type phosphatase domain"/>
    <property type="match status" value="1"/>
</dbReference>
<proteinExistence type="predicted"/>
<dbReference type="Proteomes" id="UP000252355">
    <property type="component" value="Unassembled WGS sequence"/>
</dbReference>
<feature type="transmembrane region" description="Helical" evidence="2">
    <location>
        <begin position="13"/>
        <end position="32"/>
    </location>
</feature>
<evidence type="ECO:0000256" key="2">
    <source>
        <dbReference type="SAM" id="Phobius"/>
    </source>
</evidence>
<keyword evidence="2" id="KW-0812">Transmembrane</keyword>
<dbReference type="Gene3D" id="6.10.340.10">
    <property type="match status" value="1"/>
</dbReference>
<dbReference type="PANTHER" id="PTHR43156">
    <property type="entry name" value="STAGE II SPORULATION PROTEIN E-RELATED"/>
    <property type="match status" value="1"/>
</dbReference>
<dbReference type="SMART" id="SM00304">
    <property type="entry name" value="HAMP"/>
    <property type="match status" value="1"/>
</dbReference>
<dbReference type="SMART" id="SM00331">
    <property type="entry name" value="PP2C_SIG"/>
    <property type="match status" value="1"/>
</dbReference>
<dbReference type="SUPFAM" id="SSF158472">
    <property type="entry name" value="HAMP domain-like"/>
    <property type="match status" value="1"/>
</dbReference>
<feature type="transmembrane region" description="Helical" evidence="2">
    <location>
        <begin position="298"/>
        <end position="318"/>
    </location>
</feature>
<evidence type="ECO:0000259" key="3">
    <source>
        <dbReference type="PROSITE" id="PS50885"/>
    </source>
</evidence>
<dbReference type="Pfam" id="PF07228">
    <property type="entry name" value="SpoIIE"/>
    <property type="match status" value="1"/>
</dbReference>
<dbReference type="GO" id="GO:0007165">
    <property type="term" value="P:signal transduction"/>
    <property type="evidence" value="ECO:0007669"/>
    <property type="project" value="InterPro"/>
</dbReference>
<dbReference type="Pfam" id="PF00672">
    <property type="entry name" value="HAMP"/>
    <property type="match status" value="1"/>
</dbReference>
<dbReference type="InterPro" id="IPR003660">
    <property type="entry name" value="HAMP_dom"/>
</dbReference>
<dbReference type="GO" id="GO:0016020">
    <property type="term" value="C:membrane"/>
    <property type="evidence" value="ECO:0007669"/>
    <property type="project" value="InterPro"/>
</dbReference>
<dbReference type="InterPro" id="IPR001932">
    <property type="entry name" value="PPM-type_phosphatase-like_dom"/>
</dbReference>
<accession>A0A367ZF75</accession>
<protein>
    <submittedName>
        <fullName evidence="4">Serine phosphatase RsbU, regulator of sigma subunit</fullName>
    </submittedName>
</protein>
<keyword evidence="2" id="KW-1133">Transmembrane helix</keyword>
<gene>
    <name evidence="4" type="ORF">OZSIB_3317</name>
</gene>
<feature type="transmembrane region" description="Helical" evidence="2">
    <location>
        <begin position="640"/>
        <end position="658"/>
    </location>
</feature>
<dbReference type="InterPro" id="IPR052016">
    <property type="entry name" value="Bact_Sigma-Reg"/>
</dbReference>
<feature type="transmembrane region" description="Helical" evidence="2">
    <location>
        <begin position="330"/>
        <end position="355"/>
    </location>
</feature>
<dbReference type="EMBL" id="QOQW01000035">
    <property type="protein sequence ID" value="RCK76725.1"/>
    <property type="molecule type" value="Genomic_DNA"/>
</dbReference>
<name>A0A367ZF75_9BACT</name>
<dbReference type="SUPFAM" id="SSF81606">
    <property type="entry name" value="PP2C-like"/>
    <property type="match status" value="1"/>
</dbReference>